<dbReference type="InterPro" id="IPR016192">
    <property type="entry name" value="APOBEC/CMP_deaminase_Zn-bd"/>
</dbReference>
<name>A0AAU9X0L6_9CNID</name>
<evidence type="ECO:0000256" key="4">
    <source>
        <dbReference type="ARBA" id="ARBA00022801"/>
    </source>
</evidence>
<dbReference type="InterPro" id="IPR016193">
    <property type="entry name" value="Cytidine_deaminase-like"/>
</dbReference>
<dbReference type="InterPro" id="IPR002125">
    <property type="entry name" value="CMP_dCMP_dom"/>
</dbReference>
<comment type="similarity">
    <text evidence="1">Belongs to the cytidine and deoxycytidylate deaminase family.</text>
</comment>
<dbReference type="Pfam" id="PF00383">
    <property type="entry name" value="dCMP_cyt_deam_1"/>
    <property type="match status" value="1"/>
</dbReference>
<keyword evidence="10" id="KW-1185">Reference proteome</keyword>
<evidence type="ECO:0000259" key="8">
    <source>
        <dbReference type="PROSITE" id="PS51747"/>
    </source>
</evidence>
<dbReference type="EC" id="3.5.4.12" evidence="6"/>
<organism evidence="9 10">
    <name type="scientific">Pocillopora meandrina</name>
    <dbReference type="NCBI Taxonomy" id="46732"/>
    <lineage>
        <taxon>Eukaryota</taxon>
        <taxon>Metazoa</taxon>
        <taxon>Cnidaria</taxon>
        <taxon>Anthozoa</taxon>
        <taxon>Hexacorallia</taxon>
        <taxon>Scleractinia</taxon>
        <taxon>Astrocoeniina</taxon>
        <taxon>Pocilloporidae</taxon>
        <taxon>Pocillopora</taxon>
    </lineage>
</organism>
<sequence length="221" mass="24651">MRSKGPRLQVGCVIVHRKSLRILSAGYNGFPPGTPNKDENWEKKAKHTFVVHAEANAVLLAGQADLEGSIAIVAMFPCRECAKMLIAKGVRKVYYLSSKDIHQEESTAIFKAAKVEVVGEDETLKNFEEDLIQKVRSVLQNTTPGEPEGFYKGLRDSTEEPRSIFKEKKSGRVQLAYILSNNSNRLILYFTGQTDGLFSVLGPHCQHKSFGKPSRSNLDRL</sequence>
<dbReference type="PROSITE" id="PS00903">
    <property type="entry name" value="CYT_DCMP_DEAMINASES_1"/>
    <property type="match status" value="1"/>
</dbReference>
<keyword evidence="2" id="KW-0479">Metal-binding</keyword>
<dbReference type="Gene3D" id="3.40.140.10">
    <property type="entry name" value="Cytidine Deaminase, domain 2"/>
    <property type="match status" value="1"/>
</dbReference>
<evidence type="ECO:0000256" key="5">
    <source>
        <dbReference type="ARBA" id="ARBA00022833"/>
    </source>
</evidence>
<reference evidence="9 10" key="1">
    <citation type="submission" date="2022-05" db="EMBL/GenBank/DDBJ databases">
        <authorList>
            <consortium name="Genoscope - CEA"/>
            <person name="William W."/>
        </authorList>
    </citation>
    <scope>NUCLEOTIDE SEQUENCE [LARGE SCALE GENOMIC DNA]</scope>
</reference>
<gene>
    <name evidence="9" type="ORF">PMEA_00015228</name>
</gene>
<comment type="caution">
    <text evidence="9">The sequence shown here is derived from an EMBL/GenBank/DDBJ whole genome shotgun (WGS) entry which is preliminary data.</text>
</comment>
<keyword evidence="3" id="KW-0545">Nucleotide biosynthesis</keyword>
<evidence type="ECO:0000256" key="6">
    <source>
        <dbReference type="ARBA" id="ARBA00038938"/>
    </source>
</evidence>
<dbReference type="InterPro" id="IPR015517">
    <property type="entry name" value="dCMP_deaminase-rel"/>
</dbReference>
<evidence type="ECO:0000313" key="9">
    <source>
        <dbReference type="EMBL" id="CAH3132825.1"/>
    </source>
</evidence>
<evidence type="ECO:0000256" key="7">
    <source>
        <dbReference type="ARBA" id="ARBA00041763"/>
    </source>
</evidence>
<dbReference type="PANTHER" id="PTHR11086">
    <property type="entry name" value="DEOXYCYTIDYLATE DEAMINASE-RELATED"/>
    <property type="match status" value="1"/>
</dbReference>
<dbReference type="SUPFAM" id="SSF53927">
    <property type="entry name" value="Cytidine deaminase-like"/>
    <property type="match status" value="1"/>
</dbReference>
<dbReference type="EMBL" id="CALNXJ010000027">
    <property type="protein sequence ID" value="CAH3132825.1"/>
    <property type="molecule type" value="Genomic_DNA"/>
</dbReference>
<accession>A0AAU9X0L6</accession>
<dbReference type="AlphaFoldDB" id="A0AAU9X0L6"/>
<evidence type="ECO:0000256" key="3">
    <source>
        <dbReference type="ARBA" id="ARBA00022727"/>
    </source>
</evidence>
<dbReference type="PROSITE" id="PS51747">
    <property type="entry name" value="CYT_DCMP_DEAMINASES_2"/>
    <property type="match status" value="1"/>
</dbReference>
<dbReference type="GO" id="GO:0004132">
    <property type="term" value="F:dCMP deaminase activity"/>
    <property type="evidence" value="ECO:0007669"/>
    <property type="project" value="TreeGrafter"/>
</dbReference>
<protein>
    <recommendedName>
        <fullName evidence="7">dCMP deaminase</fullName>
        <ecNumber evidence="6">3.5.4.12</ecNumber>
    </recommendedName>
    <alternativeName>
        <fullName evidence="7">dCMP deaminase</fullName>
    </alternativeName>
</protein>
<dbReference type="GO" id="GO:0008270">
    <property type="term" value="F:zinc ion binding"/>
    <property type="evidence" value="ECO:0007669"/>
    <property type="project" value="InterPro"/>
</dbReference>
<dbReference type="PANTHER" id="PTHR11086:SF18">
    <property type="entry name" value="DEOXYCYTIDYLATE DEAMINASE"/>
    <property type="match status" value="1"/>
</dbReference>
<evidence type="ECO:0000256" key="1">
    <source>
        <dbReference type="ARBA" id="ARBA00006576"/>
    </source>
</evidence>
<dbReference type="Proteomes" id="UP001159428">
    <property type="component" value="Unassembled WGS sequence"/>
</dbReference>
<evidence type="ECO:0000256" key="2">
    <source>
        <dbReference type="ARBA" id="ARBA00022723"/>
    </source>
</evidence>
<keyword evidence="5" id="KW-0862">Zinc</keyword>
<keyword evidence="4" id="KW-0378">Hydrolase</keyword>
<proteinExistence type="inferred from homology"/>
<dbReference type="GO" id="GO:0005737">
    <property type="term" value="C:cytoplasm"/>
    <property type="evidence" value="ECO:0007669"/>
    <property type="project" value="TreeGrafter"/>
</dbReference>
<feature type="domain" description="CMP/dCMP-type deaminase" evidence="8">
    <location>
        <begin position="1"/>
        <end position="112"/>
    </location>
</feature>
<evidence type="ECO:0000313" key="10">
    <source>
        <dbReference type="Proteomes" id="UP001159428"/>
    </source>
</evidence>